<dbReference type="PANTHER" id="PTHR36508">
    <property type="entry name" value="PROTEIN SLYX"/>
    <property type="match status" value="1"/>
</dbReference>
<dbReference type="RefSeq" id="WP_163656121.1">
    <property type="nucleotide sequence ID" value="NZ_JAAGRN010000011.1"/>
</dbReference>
<accession>A0A6B2R0M0</accession>
<proteinExistence type="predicted"/>
<dbReference type="AlphaFoldDB" id="A0A6B2R0M0"/>
<protein>
    <submittedName>
        <fullName evidence="2">SlyX family protein</fullName>
    </submittedName>
</protein>
<dbReference type="InterPro" id="IPR007236">
    <property type="entry name" value="SlyX"/>
</dbReference>
<dbReference type="PANTHER" id="PTHR36508:SF1">
    <property type="entry name" value="PROTEIN SLYX"/>
    <property type="match status" value="1"/>
</dbReference>
<dbReference type="Pfam" id="PF04102">
    <property type="entry name" value="SlyX"/>
    <property type="match status" value="1"/>
</dbReference>
<dbReference type="EMBL" id="JAAGRN010000011">
    <property type="protein sequence ID" value="NDY84300.1"/>
    <property type="molecule type" value="Genomic_DNA"/>
</dbReference>
<dbReference type="Gene3D" id="1.20.5.300">
    <property type="match status" value="1"/>
</dbReference>
<evidence type="ECO:0000256" key="1">
    <source>
        <dbReference type="SAM" id="Coils"/>
    </source>
</evidence>
<name>A0A6B2R0M0_9BURK</name>
<feature type="coiled-coil region" evidence="1">
    <location>
        <begin position="11"/>
        <end position="45"/>
    </location>
</feature>
<evidence type="ECO:0000313" key="2">
    <source>
        <dbReference type="EMBL" id="NDY84300.1"/>
    </source>
</evidence>
<sequence>MNQDSQTEKRLTELEIKLGLADDLLDQLNQAVFRQQRQIEALSREIIALRQFIPEERSTQQPSLRDELPPHY</sequence>
<organism evidence="2">
    <name type="scientific">Sheuella amnicola</name>
    <dbReference type="NCBI Taxonomy" id="2707330"/>
    <lineage>
        <taxon>Bacteria</taxon>
        <taxon>Pseudomonadati</taxon>
        <taxon>Pseudomonadota</taxon>
        <taxon>Betaproteobacteria</taxon>
        <taxon>Burkholderiales</taxon>
        <taxon>Alcaligenaceae</taxon>
        <taxon>Sheuella</taxon>
    </lineage>
</organism>
<gene>
    <name evidence="2" type="ORF">G3I67_13790</name>
</gene>
<reference evidence="2" key="1">
    <citation type="submission" date="2020-02" db="EMBL/GenBank/DDBJ databases">
        <authorList>
            <person name="Chen W.-M."/>
        </authorList>
    </citation>
    <scope>NUCLEOTIDE SEQUENCE</scope>
    <source>
        <strain evidence="2">NBD-18</strain>
    </source>
</reference>
<keyword evidence="1" id="KW-0175">Coiled coil</keyword>
<comment type="caution">
    <text evidence="2">The sequence shown here is derived from an EMBL/GenBank/DDBJ whole genome shotgun (WGS) entry which is preliminary data.</text>
</comment>